<evidence type="ECO:0000313" key="2">
    <source>
        <dbReference type="EMBL" id="KAH9640766.1"/>
    </source>
</evidence>
<evidence type="ECO:0000313" key="3">
    <source>
        <dbReference type="Proteomes" id="UP000814243"/>
    </source>
</evidence>
<dbReference type="Proteomes" id="UP000814243">
    <property type="component" value="Unassembled WGS sequence"/>
</dbReference>
<reference evidence="2" key="1">
    <citation type="journal article" date="2021" name="G3 (Bethesda)">
        <title>Genome and transcriptome analysis of the beet armyworm Spodoptera exigua reveals targets for pest control. .</title>
        <authorList>
            <person name="Simon S."/>
            <person name="Breeschoten T."/>
            <person name="Jansen H.J."/>
            <person name="Dirks R.P."/>
            <person name="Schranz M.E."/>
            <person name="Ros V.I.D."/>
        </authorList>
    </citation>
    <scope>NUCLEOTIDE SEQUENCE</scope>
    <source>
        <strain evidence="2">TB_SE_WUR_2020</strain>
    </source>
</reference>
<accession>A0A922MPC7</accession>
<sequence length="147" mass="16175">MADADNGSLRFPLHARAEDRPGRQVRRQCRGRPRCRTPSGKSNIPSVRYNGAVEAGERMRDPHPGGGRRGPAAGRRLPHVLGHVGRLPARLHHRRAPRLSLAGTPHSCWPRALGTKRRDIKNSGSVTPAHGWQGHYFQDTQSAGLRG</sequence>
<dbReference type="EMBL" id="JACEFF010000275">
    <property type="protein sequence ID" value="KAH9640766.1"/>
    <property type="molecule type" value="Genomic_DNA"/>
</dbReference>
<feature type="compositionally biased region" description="Polar residues" evidence="1">
    <location>
        <begin position="138"/>
        <end position="147"/>
    </location>
</feature>
<gene>
    <name evidence="2" type="ORF">HF086_000108</name>
</gene>
<protein>
    <submittedName>
        <fullName evidence="2">Uncharacterized protein</fullName>
    </submittedName>
</protein>
<name>A0A922MPC7_SPOEX</name>
<evidence type="ECO:0000256" key="1">
    <source>
        <dbReference type="SAM" id="MobiDB-lite"/>
    </source>
</evidence>
<proteinExistence type="predicted"/>
<organism evidence="2 3">
    <name type="scientific">Spodoptera exigua</name>
    <name type="common">Beet armyworm</name>
    <name type="synonym">Noctua fulgens</name>
    <dbReference type="NCBI Taxonomy" id="7107"/>
    <lineage>
        <taxon>Eukaryota</taxon>
        <taxon>Metazoa</taxon>
        <taxon>Ecdysozoa</taxon>
        <taxon>Arthropoda</taxon>
        <taxon>Hexapoda</taxon>
        <taxon>Insecta</taxon>
        <taxon>Pterygota</taxon>
        <taxon>Neoptera</taxon>
        <taxon>Endopterygota</taxon>
        <taxon>Lepidoptera</taxon>
        <taxon>Glossata</taxon>
        <taxon>Ditrysia</taxon>
        <taxon>Noctuoidea</taxon>
        <taxon>Noctuidae</taxon>
        <taxon>Amphipyrinae</taxon>
        <taxon>Spodoptera</taxon>
    </lineage>
</organism>
<feature type="compositionally biased region" description="Basic residues" evidence="1">
    <location>
        <begin position="23"/>
        <end position="35"/>
    </location>
</feature>
<comment type="caution">
    <text evidence="2">The sequence shown here is derived from an EMBL/GenBank/DDBJ whole genome shotgun (WGS) entry which is preliminary data.</text>
</comment>
<dbReference type="AlphaFoldDB" id="A0A922MPC7"/>
<feature type="region of interest" description="Disordered" evidence="1">
    <location>
        <begin position="1"/>
        <end position="76"/>
    </location>
</feature>
<feature type="region of interest" description="Disordered" evidence="1">
    <location>
        <begin position="114"/>
        <end position="147"/>
    </location>
</feature>